<evidence type="ECO:0000256" key="6">
    <source>
        <dbReference type="ARBA" id="ARBA00022683"/>
    </source>
</evidence>
<dbReference type="InterPro" id="IPR011297">
    <property type="entry name" value="PTS_IIABC_b_glu"/>
</dbReference>
<feature type="transmembrane region" description="Helical" evidence="12">
    <location>
        <begin position="325"/>
        <end position="343"/>
    </location>
</feature>
<evidence type="ECO:0000256" key="12">
    <source>
        <dbReference type="SAM" id="Phobius"/>
    </source>
</evidence>
<protein>
    <submittedName>
        <fullName evidence="16">PTS system, beta-glucoside-specific, IIABC component</fullName>
        <ecNumber evidence="16">2.7.1.69</ecNumber>
    </submittedName>
</protein>
<dbReference type="SUPFAM" id="SSF51261">
    <property type="entry name" value="Duplicated hybrid motif"/>
    <property type="match status" value="1"/>
</dbReference>
<dbReference type="PANTHER" id="PTHR30175:SF1">
    <property type="entry name" value="PTS SYSTEM ARBUTIN-, CELLOBIOSE-, AND SALICIN-SPECIFIC EIIBC COMPONENT-RELATED"/>
    <property type="match status" value="1"/>
</dbReference>
<feature type="active site" description="Phosphocysteine intermediate; for EIIB activity" evidence="11">
    <location>
        <position position="27"/>
    </location>
</feature>
<dbReference type="GO" id="GO:0008982">
    <property type="term" value="F:protein-N(PI)-phosphohistidine-sugar phosphotransferase activity"/>
    <property type="evidence" value="ECO:0007669"/>
    <property type="project" value="InterPro"/>
</dbReference>
<keyword evidence="9 12" id="KW-1133">Transmembrane helix</keyword>
<dbReference type="PROSITE" id="PS51093">
    <property type="entry name" value="PTS_EIIA_TYPE_1"/>
    <property type="match status" value="1"/>
</dbReference>
<keyword evidence="5 16" id="KW-0808">Transferase</keyword>
<evidence type="ECO:0000256" key="8">
    <source>
        <dbReference type="ARBA" id="ARBA00022777"/>
    </source>
</evidence>
<dbReference type="Pfam" id="PF02378">
    <property type="entry name" value="PTS_EIIC"/>
    <property type="match status" value="1"/>
</dbReference>
<dbReference type="InterPro" id="IPR050558">
    <property type="entry name" value="PTS_Sugar-Specific_Components"/>
</dbReference>
<reference evidence="17" key="1">
    <citation type="submission" date="2015-01" db="EMBL/GenBank/DDBJ databases">
        <authorList>
            <person name="Manzoor Shahid"/>
            <person name="Zubair Saima"/>
        </authorList>
    </citation>
    <scope>NUCLEOTIDE SEQUENCE [LARGE SCALE GENOMIC DNA]</scope>
    <source>
        <strain evidence="17">V1</strain>
    </source>
</reference>
<name>A0A0B7H010_TREPH</name>
<dbReference type="CDD" id="cd00212">
    <property type="entry name" value="PTS_IIB_glc"/>
    <property type="match status" value="1"/>
</dbReference>
<dbReference type="OrthoDB" id="92465at2"/>
<feature type="transmembrane region" description="Helical" evidence="12">
    <location>
        <begin position="143"/>
        <end position="164"/>
    </location>
</feature>
<evidence type="ECO:0000256" key="10">
    <source>
        <dbReference type="ARBA" id="ARBA00023136"/>
    </source>
</evidence>
<evidence type="ECO:0000313" key="17">
    <source>
        <dbReference type="Proteomes" id="UP000042527"/>
    </source>
</evidence>
<dbReference type="Pfam" id="PF00367">
    <property type="entry name" value="PTS_EIIB"/>
    <property type="match status" value="1"/>
</dbReference>
<dbReference type="FunFam" id="2.70.70.10:FF:000001">
    <property type="entry name" value="PTS system glucose-specific IIA component"/>
    <property type="match status" value="1"/>
</dbReference>
<dbReference type="NCBIfam" id="TIGR01995">
    <property type="entry name" value="PTS-II-ABC-beta"/>
    <property type="match status" value="1"/>
</dbReference>
<dbReference type="InterPro" id="IPR036878">
    <property type="entry name" value="Glu_permease_IIB"/>
</dbReference>
<dbReference type="PROSITE" id="PS51098">
    <property type="entry name" value="PTS_EIIB_TYPE_1"/>
    <property type="match status" value="1"/>
</dbReference>
<evidence type="ECO:0000313" key="16">
    <source>
        <dbReference type="EMBL" id="CEM62560.1"/>
    </source>
</evidence>
<feature type="transmembrane region" description="Helical" evidence="12">
    <location>
        <begin position="171"/>
        <end position="190"/>
    </location>
</feature>
<dbReference type="InterPro" id="IPR011055">
    <property type="entry name" value="Dup_hybrid_motif"/>
</dbReference>
<evidence type="ECO:0000256" key="2">
    <source>
        <dbReference type="ARBA" id="ARBA00022448"/>
    </source>
</evidence>
<dbReference type="Gene3D" id="2.70.70.10">
    <property type="entry name" value="Glucose Permease (Domain IIA)"/>
    <property type="match status" value="1"/>
</dbReference>
<dbReference type="PROSITE" id="PS01035">
    <property type="entry name" value="PTS_EIIB_TYPE_1_CYS"/>
    <property type="match status" value="1"/>
</dbReference>
<dbReference type="InterPro" id="IPR003352">
    <property type="entry name" value="PTS_EIIC"/>
</dbReference>
<keyword evidence="3" id="KW-1003">Cell membrane</keyword>
<dbReference type="EMBL" id="CDNC01000034">
    <property type="protein sequence ID" value="CEM62560.1"/>
    <property type="molecule type" value="Genomic_DNA"/>
</dbReference>
<sequence>MEQYKKLAEQILLKVGGKENVSKVNHCATRLRFFLKDESKASKIDVENLDGIVTVVLSAGQFQIVIGQHVAKVYNEIMELMGENPVADQNEGKKSVLNKIISTMSAVFAPFIYILAASGILQGVLILINLAYPAFADTGTYEILSMTSWAPFVFLPIFIAVTASKHFKANTYIAIAVCAALVSPTLSSMVARIQAGESITLFFMNLSPTVYTATVLPALFLVWWLSYLEKFLDRIFHAVVRGLFTPFFSIVITVPLTLLIIGPITATGANMVANGYNFLVAAARPVAAIVIGGFWQVFVLFGVHWGITPVVLANFDLYGRDSFQAYQTIAVIAQVGAALGVALKTRDKKLKGVGISAFVTGLFGITEPAIYGTNLRFKKPFIVACVSGAIGALVASFFSPYYFIYAGLPGPLTLVNAFNKEFPLSLIGELIGAAIAFSLPIAVVFLSGYGKDSTTDADNKDFINKDIQNKINSKIEKLAKEEKIVSIAKPIKGKTIKITEVNDEAFSSETMGKGAAIVPEEGKVYAPFNGEVVFLADTLHAISMLLDNGVDVLIHFGLDTVTLNGKGFKAFVKEGDKIKQGDLLLEVDLDYIRSQNLDITTPILINNSDDYKEVEITEDIHRFLVLKK</sequence>
<evidence type="ECO:0000256" key="9">
    <source>
        <dbReference type="ARBA" id="ARBA00022989"/>
    </source>
</evidence>
<evidence type="ECO:0000256" key="1">
    <source>
        <dbReference type="ARBA" id="ARBA00004651"/>
    </source>
</evidence>
<dbReference type="InterPro" id="IPR013013">
    <property type="entry name" value="PTS_EIIC_1"/>
</dbReference>
<dbReference type="InterPro" id="IPR001127">
    <property type="entry name" value="PTS_EIIA_1_perm"/>
</dbReference>
<dbReference type="GO" id="GO:0005886">
    <property type="term" value="C:plasma membrane"/>
    <property type="evidence" value="ECO:0007669"/>
    <property type="project" value="UniProtKB-SubCell"/>
</dbReference>
<evidence type="ECO:0000256" key="7">
    <source>
        <dbReference type="ARBA" id="ARBA00022692"/>
    </source>
</evidence>
<dbReference type="NCBIfam" id="TIGR00830">
    <property type="entry name" value="PTBA"/>
    <property type="match status" value="1"/>
</dbReference>
<accession>A0A0B7H010</accession>
<dbReference type="Gene3D" id="3.30.1360.60">
    <property type="entry name" value="Glucose permease domain IIB"/>
    <property type="match status" value="1"/>
</dbReference>
<evidence type="ECO:0000256" key="4">
    <source>
        <dbReference type="ARBA" id="ARBA00022597"/>
    </source>
</evidence>
<gene>
    <name evidence="16" type="ORF">TPHV1_40063</name>
</gene>
<evidence type="ECO:0000256" key="11">
    <source>
        <dbReference type="PROSITE-ProRule" id="PRU00421"/>
    </source>
</evidence>
<dbReference type="PANTHER" id="PTHR30175">
    <property type="entry name" value="PHOSPHOTRANSFERASE SYSTEM TRANSPORT PROTEIN"/>
    <property type="match status" value="1"/>
</dbReference>
<feature type="transmembrane region" description="Helical" evidence="12">
    <location>
        <begin position="424"/>
        <end position="446"/>
    </location>
</feature>
<evidence type="ECO:0000259" key="14">
    <source>
        <dbReference type="PROSITE" id="PS51098"/>
    </source>
</evidence>
<dbReference type="RefSeq" id="WP_044634854.1">
    <property type="nucleotide sequence ID" value="NZ_CDNC01000034.1"/>
</dbReference>
<feature type="domain" description="PTS EIIA type-1" evidence="13">
    <location>
        <begin position="503"/>
        <end position="607"/>
    </location>
</feature>
<evidence type="ECO:0000256" key="5">
    <source>
        <dbReference type="ARBA" id="ARBA00022679"/>
    </source>
</evidence>
<dbReference type="GO" id="GO:0016301">
    <property type="term" value="F:kinase activity"/>
    <property type="evidence" value="ECO:0007669"/>
    <property type="project" value="UniProtKB-KW"/>
</dbReference>
<proteinExistence type="predicted"/>
<dbReference type="EC" id="2.7.1.69" evidence="16"/>
<feature type="transmembrane region" description="Helical" evidence="12">
    <location>
        <begin position="240"/>
        <end position="266"/>
    </location>
</feature>
<keyword evidence="17" id="KW-1185">Reference proteome</keyword>
<keyword evidence="2" id="KW-0813">Transport</keyword>
<keyword evidence="10 12" id="KW-0472">Membrane</keyword>
<dbReference type="AlphaFoldDB" id="A0A0B7H010"/>
<dbReference type="Pfam" id="PF00358">
    <property type="entry name" value="PTS_EIIA_1"/>
    <property type="match status" value="1"/>
</dbReference>
<evidence type="ECO:0000259" key="13">
    <source>
        <dbReference type="PROSITE" id="PS51093"/>
    </source>
</evidence>
<organism evidence="16 17">
    <name type="scientific">Treponema phagedenis</name>
    <dbReference type="NCBI Taxonomy" id="162"/>
    <lineage>
        <taxon>Bacteria</taxon>
        <taxon>Pseudomonadati</taxon>
        <taxon>Spirochaetota</taxon>
        <taxon>Spirochaetia</taxon>
        <taxon>Spirochaetales</taxon>
        <taxon>Treponemataceae</taxon>
        <taxon>Treponema</taxon>
    </lineage>
</organism>
<keyword evidence="8" id="KW-0418">Kinase</keyword>
<dbReference type="InterPro" id="IPR018113">
    <property type="entry name" value="PTrfase_EIIB_Cys"/>
</dbReference>
<dbReference type="Proteomes" id="UP000042527">
    <property type="component" value="Unassembled WGS sequence"/>
</dbReference>
<dbReference type="InterPro" id="IPR001996">
    <property type="entry name" value="PTS_IIB_1"/>
</dbReference>
<feature type="transmembrane region" description="Helical" evidence="12">
    <location>
        <begin position="210"/>
        <end position="228"/>
    </location>
</feature>
<dbReference type="SUPFAM" id="SSF55604">
    <property type="entry name" value="Glucose permease domain IIB"/>
    <property type="match status" value="1"/>
</dbReference>
<feature type="domain" description="PTS EIIC type-1" evidence="15">
    <location>
        <begin position="95"/>
        <end position="459"/>
    </location>
</feature>
<feature type="transmembrane region" description="Helical" evidence="12">
    <location>
        <begin position="286"/>
        <end position="313"/>
    </location>
</feature>
<evidence type="ECO:0000259" key="15">
    <source>
        <dbReference type="PROSITE" id="PS51103"/>
    </source>
</evidence>
<dbReference type="GO" id="GO:0090589">
    <property type="term" value="F:protein-phosphocysteine-trehalose phosphotransferase system transporter activity"/>
    <property type="evidence" value="ECO:0007669"/>
    <property type="project" value="TreeGrafter"/>
</dbReference>
<keyword evidence="4" id="KW-0762">Sugar transport</keyword>
<dbReference type="GO" id="GO:0015771">
    <property type="term" value="P:trehalose transport"/>
    <property type="evidence" value="ECO:0007669"/>
    <property type="project" value="TreeGrafter"/>
</dbReference>
<dbReference type="PROSITE" id="PS00371">
    <property type="entry name" value="PTS_EIIA_TYPE_1_HIS"/>
    <property type="match status" value="1"/>
</dbReference>
<feature type="domain" description="PTS EIIB type-1" evidence="14">
    <location>
        <begin position="5"/>
        <end position="87"/>
    </location>
</feature>
<comment type="subcellular location">
    <subcellularLocation>
        <location evidence="1">Cell membrane</location>
        <topology evidence="1">Multi-pass membrane protein</topology>
    </subcellularLocation>
</comment>
<keyword evidence="6" id="KW-0598">Phosphotransferase system</keyword>
<dbReference type="GO" id="GO:0009401">
    <property type="term" value="P:phosphoenolpyruvate-dependent sugar phosphotransferase system"/>
    <property type="evidence" value="ECO:0007669"/>
    <property type="project" value="UniProtKB-KW"/>
</dbReference>
<evidence type="ECO:0000256" key="3">
    <source>
        <dbReference type="ARBA" id="ARBA00022475"/>
    </source>
</evidence>
<feature type="transmembrane region" description="Helical" evidence="12">
    <location>
        <begin position="381"/>
        <end position="404"/>
    </location>
</feature>
<dbReference type="FunFam" id="3.30.1360.60:FF:000001">
    <property type="entry name" value="PTS system glucose-specific IIBC component PtsG"/>
    <property type="match status" value="1"/>
</dbReference>
<keyword evidence="7 12" id="KW-0812">Transmembrane</keyword>
<dbReference type="PROSITE" id="PS51103">
    <property type="entry name" value="PTS_EIIC_TYPE_1"/>
    <property type="match status" value="1"/>
</dbReference>
<feature type="transmembrane region" description="Helical" evidence="12">
    <location>
        <begin position="107"/>
        <end position="131"/>
    </location>
</feature>